<proteinExistence type="inferred from homology"/>
<protein>
    <submittedName>
        <fullName evidence="5">Glycosyl transferase</fullName>
    </submittedName>
</protein>
<dbReference type="Proteomes" id="UP001179121">
    <property type="component" value="Chromosome"/>
</dbReference>
<name>A0AA86N3I1_9BACT</name>
<dbReference type="KEGG" id="nti:DNFV4_04428"/>
<gene>
    <name evidence="5" type="ORF">DNFV4_04428</name>
</gene>
<reference evidence="5" key="1">
    <citation type="submission" date="2022-10" db="EMBL/GenBank/DDBJ databases">
        <authorList>
            <person name="Koch H."/>
        </authorList>
    </citation>
    <scope>NUCLEOTIDE SEQUENCE</scope>
    <source>
        <strain evidence="5">DNF</strain>
    </source>
</reference>
<comment type="similarity">
    <text evidence="1">Belongs to the glycosyltransferase 2 family.</text>
</comment>
<evidence type="ECO:0000256" key="3">
    <source>
        <dbReference type="ARBA" id="ARBA00022679"/>
    </source>
</evidence>
<sequence>MNDDPVPSSRAPRATPPAPSFSIIVPTWNRPRQLRACLEALAGLEYPAARFEVIMVDDGSEPPLDAADFDRLDGRVTWLRQPNAGPAAARNAGAAKAQGEYLAFTDDDCTPDPGWLQGFARAFERAPRALVGGCTANALPDNIYATASQVIVEAARAYFLAMHSEFQFFASNNLALPADLFRTIGGFDPSFRTSEDRDLCDRWVREGRRLVYAPDAVIHHRHELTLAGFWRQHFGYGRGACRFHRARARRGAGPFRPEFSFYRNVFGHLFVRARDRRTVSLTALFLLWQVANAAGFLWQGCRRETAKVKAMPPR</sequence>
<evidence type="ECO:0000256" key="2">
    <source>
        <dbReference type="ARBA" id="ARBA00022676"/>
    </source>
</evidence>
<dbReference type="SUPFAM" id="SSF53448">
    <property type="entry name" value="Nucleotide-diphospho-sugar transferases"/>
    <property type="match status" value="1"/>
</dbReference>
<dbReference type="PANTHER" id="PTHR43179">
    <property type="entry name" value="RHAMNOSYLTRANSFERASE WBBL"/>
    <property type="match status" value="1"/>
</dbReference>
<dbReference type="AlphaFoldDB" id="A0AA86N3I1"/>
<evidence type="ECO:0000313" key="5">
    <source>
        <dbReference type="EMBL" id="CAI4033986.1"/>
    </source>
</evidence>
<accession>A0AA86N3I1</accession>
<dbReference type="Pfam" id="PF00535">
    <property type="entry name" value="Glycos_transf_2"/>
    <property type="match status" value="1"/>
</dbReference>
<feature type="domain" description="Glycosyltransferase 2-like" evidence="4">
    <location>
        <begin position="22"/>
        <end position="143"/>
    </location>
</feature>
<dbReference type="Gene3D" id="3.90.550.10">
    <property type="entry name" value="Spore Coat Polysaccharide Biosynthesis Protein SpsA, Chain A"/>
    <property type="match status" value="1"/>
</dbReference>
<organism evidence="5 6">
    <name type="scientific">Nitrospira tepida</name>
    <dbReference type="NCBI Taxonomy" id="2973512"/>
    <lineage>
        <taxon>Bacteria</taxon>
        <taxon>Pseudomonadati</taxon>
        <taxon>Nitrospirota</taxon>
        <taxon>Nitrospiria</taxon>
        <taxon>Nitrospirales</taxon>
        <taxon>Nitrospiraceae</taxon>
        <taxon>Nitrospira</taxon>
    </lineage>
</organism>
<evidence type="ECO:0000313" key="6">
    <source>
        <dbReference type="Proteomes" id="UP001179121"/>
    </source>
</evidence>
<dbReference type="GO" id="GO:0016757">
    <property type="term" value="F:glycosyltransferase activity"/>
    <property type="evidence" value="ECO:0007669"/>
    <property type="project" value="UniProtKB-KW"/>
</dbReference>
<dbReference type="RefSeq" id="WP_289271407.1">
    <property type="nucleotide sequence ID" value="NZ_OX365700.1"/>
</dbReference>
<keyword evidence="3 5" id="KW-0808">Transferase</keyword>
<keyword evidence="6" id="KW-1185">Reference proteome</keyword>
<evidence type="ECO:0000256" key="1">
    <source>
        <dbReference type="ARBA" id="ARBA00006739"/>
    </source>
</evidence>
<dbReference type="EMBL" id="OX365700">
    <property type="protein sequence ID" value="CAI4033986.1"/>
    <property type="molecule type" value="Genomic_DNA"/>
</dbReference>
<dbReference type="InterPro" id="IPR029044">
    <property type="entry name" value="Nucleotide-diphossugar_trans"/>
</dbReference>
<dbReference type="InterPro" id="IPR001173">
    <property type="entry name" value="Glyco_trans_2-like"/>
</dbReference>
<keyword evidence="2" id="KW-0328">Glycosyltransferase</keyword>
<dbReference type="PANTHER" id="PTHR43179:SF12">
    <property type="entry name" value="GALACTOFURANOSYLTRANSFERASE GLFT2"/>
    <property type="match status" value="1"/>
</dbReference>
<evidence type="ECO:0000259" key="4">
    <source>
        <dbReference type="Pfam" id="PF00535"/>
    </source>
</evidence>